<protein>
    <recommendedName>
        <fullName evidence="2">EamA domain-containing protein</fullName>
    </recommendedName>
</protein>
<reference evidence="3 4" key="1">
    <citation type="journal article" date="2016" name="Nat. Commun.">
        <title>Thousands of microbial genomes shed light on interconnected biogeochemical processes in an aquifer system.</title>
        <authorList>
            <person name="Anantharaman K."/>
            <person name="Brown C.T."/>
            <person name="Hug L.A."/>
            <person name="Sharon I."/>
            <person name="Castelle C.J."/>
            <person name="Probst A.J."/>
            <person name="Thomas B.C."/>
            <person name="Singh A."/>
            <person name="Wilkins M.J."/>
            <person name="Karaoz U."/>
            <person name="Brodie E.L."/>
            <person name="Williams K.H."/>
            <person name="Hubbard S.S."/>
            <person name="Banfield J.F."/>
        </authorList>
    </citation>
    <scope>NUCLEOTIDE SEQUENCE [LARGE SCALE GENOMIC DNA]</scope>
</reference>
<organism evidence="3 4">
    <name type="scientific">Candidatus Gottesmanbacteria bacterium RIFCSPLOWO2_01_FULL_43_11b</name>
    <dbReference type="NCBI Taxonomy" id="1798392"/>
    <lineage>
        <taxon>Bacteria</taxon>
        <taxon>Candidatus Gottesmaniibacteriota</taxon>
    </lineage>
</organism>
<evidence type="ECO:0000313" key="4">
    <source>
        <dbReference type="Proteomes" id="UP000178759"/>
    </source>
</evidence>
<dbReference type="InterPro" id="IPR037185">
    <property type="entry name" value="EmrE-like"/>
</dbReference>
<dbReference type="GO" id="GO:0016020">
    <property type="term" value="C:membrane"/>
    <property type="evidence" value="ECO:0007669"/>
    <property type="project" value="InterPro"/>
</dbReference>
<dbReference type="EMBL" id="MFJV01000001">
    <property type="protein sequence ID" value="OGG24252.1"/>
    <property type="molecule type" value="Genomic_DNA"/>
</dbReference>
<name>A0A1F6AID9_9BACT</name>
<feature type="transmembrane region" description="Helical" evidence="1">
    <location>
        <begin position="121"/>
        <end position="138"/>
    </location>
</feature>
<proteinExistence type="predicted"/>
<feature type="domain" description="EamA" evidence="2">
    <location>
        <begin position="1"/>
        <end position="138"/>
    </location>
</feature>
<keyword evidence="1" id="KW-1133">Transmembrane helix</keyword>
<dbReference type="InterPro" id="IPR000620">
    <property type="entry name" value="EamA_dom"/>
</dbReference>
<feature type="transmembrane region" description="Helical" evidence="1">
    <location>
        <begin position="92"/>
        <end position="114"/>
    </location>
</feature>
<gene>
    <name evidence="3" type="ORF">A3A79_03630</name>
</gene>
<dbReference type="AlphaFoldDB" id="A0A1F6AID9"/>
<accession>A0A1F6AID9</accession>
<dbReference type="STRING" id="1798392.A3A79_03630"/>
<dbReference type="Proteomes" id="UP000178759">
    <property type="component" value="Unassembled WGS sequence"/>
</dbReference>
<evidence type="ECO:0000313" key="3">
    <source>
        <dbReference type="EMBL" id="OGG24252.1"/>
    </source>
</evidence>
<feature type="transmembrane region" description="Helical" evidence="1">
    <location>
        <begin position="65"/>
        <end position="86"/>
    </location>
</feature>
<keyword evidence="1" id="KW-0812">Transmembrane</keyword>
<comment type="caution">
    <text evidence="3">The sequence shown here is derived from an EMBL/GenBank/DDBJ whole genome shotgun (WGS) entry which is preliminary data.</text>
</comment>
<dbReference type="Pfam" id="PF00892">
    <property type="entry name" value="EamA"/>
    <property type="match status" value="1"/>
</dbReference>
<evidence type="ECO:0000256" key="1">
    <source>
        <dbReference type="SAM" id="Phobius"/>
    </source>
</evidence>
<sequence length="140" mass="15429">MWIFFAILTIFSYALMDFFIKKSAGKVDDAFGAFLINIFSTLPPLIWFISTKLSGKEILTSREGFIFPAIAGISIGFGSIFFIKMFSLGTNLSIGVPFVRIGIVLLAVVLGIFVLKETLSLKQLFGFIISIVGLYLLIAK</sequence>
<feature type="transmembrane region" description="Helical" evidence="1">
    <location>
        <begin position="32"/>
        <end position="53"/>
    </location>
</feature>
<keyword evidence="1" id="KW-0472">Membrane</keyword>
<evidence type="ECO:0000259" key="2">
    <source>
        <dbReference type="Pfam" id="PF00892"/>
    </source>
</evidence>
<dbReference type="SUPFAM" id="SSF103481">
    <property type="entry name" value="Multidrug resistance efflux transporter EmrE"/>
    <property type="match status" value="1"/>
</dbReference>